<dbReference type="PROSITE" id="PS50245">
    <property type="entry name" value="CAP_GLY_2"/>
    <property type="match status" value="1"/>
</dbReference>
<evidence type="ECO:0000313" key="6">
    <source>
        <dbReference type="Proteomes" id="UP000305948"/>
    </source>
</evidence>
<dbReference type="Pfam" id="PF01302">
    <property type="entry name" value="CAP_GLY"/>
    <property type="match status" value="1"/>
</dbReference>
<dbReference type="Gene3D" id="3.80.10.10">
    <property type="entry name" value="Ribonuclease Inhibitor"/>
    <property type="match status" value="2"/>
</dbReference>
<keyword evidence="1" id="KW-0433">Leucine-rich repeat</keyword>
<dbReference type="SMART" id="SM01052">
    <property type="entry name" value="CAP_GLY"/>
    <property type="match status" value="1"/>
</dbReference>
<keyword evidence="2" id="KW-0677">Repeat</keyword>
<evidence type="ECO:0000256" key="3">
    <source>
        <dbReference type="SAM" id="MobiDB-lite"/>
    </source>
</evidence>
<dbReference type="PANTHER" id="PTHR18849:SF0">
    <property type="entry name" value="CILIA- AND FLAGELLA-ASSOCIATED PROTEIN 410-RELATED"/>
    <property type="match status" value="1"/>
</dbReference>
<reference evidence="5 6" key="1">
    <citation type="journal article" date="2019" name="Nat. Ecol. Evol.">
        <title>Megaphylogeny resolves global patterns of mushroom evolution.</title>
        <authorList>
            <person name="Varga T."/>
            <person name="Krizsan K."/>
            <person name="Foldi C."/>
            <person name="Dima B."/>
            <person name="Sanchez-Garcia M."/>
            <person name="Sanchez-Ramirez S."/>
            <person name="Szollosi G.J."/>
            <person name="Szarkandi J.G."/>
            <person name="Papp V."/>
            <person name="Albert L."/>
            <person name="Andreopoulos W."/>
            <person name="Angelini C."/>
            <person name="Antonin V."/>
            <person name="Barry K.W."/>
            <person name="Bougher N.L."/>
            <person name="Buchanan P."/>
            <person name="Buyck B."/>
            <person name="Bense V."/>
            <person name="Catcheside P."/>
            <person name="Chovatia M."/>
            <person name="Cooper J."/>
            <person name="Damon W."/>
            <person name="Desjardin D."/>
            <person name="Finy P."/>
            <person name="Geml J."/>
            <person name="Haridas S."/>
            <person name="Hughes K."/>
            <person name="Justo A."/>
            <person name="Karasinski D."/>
            <person name="Kautmanova I."/>
            <person name="Kiss B."/>
            <person name="Kocsube S."/>
            <person name="Kotiranta H."/>
            <person name="LaButti K.M."/>
            <person name="Lechner B.E."/>
            <person name="Liimatainen K."/>
            <person name="Lipzen A."/>
            <person name="Lukacs Z."/>
            <person name="Mihaltcheva S."/>
            <person name="Morgado L.N."/>
            <person name="Niskanen T."/>
            <person name="Noordeloos M.E."/>
            <person name="Ohm R.A."/>
            <person name="Ortiz-Santana B."/>
            <person name="Ovrebo C."/>
            <person name="Racz N."/>
            <person name="Riley R."/>
            <person name="Savchenko A."/>
            <person name="Shiryaev A."/>
            <person name="Soop K."/>
            <person name="Spirin V."/>
            <person name="Szebenyi C."/>
            <person name="Tomsovsky M."/>
            <person name="Tulloss R.E."/>
            <person name="Uehling J."/>
            <person name="Grigoriev I.V."/>
            <person name="Vagvolgyi C."/>
            <person name="Papp T."/>
            <person name="Martin F.M."/>
            <person name="Miettinen O."/>
            <person name="Hibbett D.S."/>
            <person name="Nagy L.G."/>
        </authorList>
    </citation>
    <scope>NUCLEOTIDE SEQUENCE [LARGE SCALE GENOMIC DNA]</scope>
    <source>
        <strain evidence="5 6">OMC1185</strain>
    </source>
</reference>
<evidence type="ECO:0000256" key="2">
    <source>
        <dbReference type="ARBA" id="ARBA00022737"/>
    </source>
</evidence>
<dbReference type="EMBL" id="ML213505">
    <property type="protein sequence ID" value="TFK54653.1"/>
    <property type="molecule type" value="Genomic_DNA"/>
</dbReference>
<dbReference type="AlphaFoldDB" id="A0A5C3NBC6"/>
<dbReference type="OrthoDB" id="5273213at2759"/>
<feature type="region of interest" description="Disordered" evidence="3">
    <location>
        <begin position="192"/>
        <end position="214"/>
    </location>
</feature>
<dbReference type="InterPro" id="IPR001611">
    <property type="entry name" value="Leu-rich_rpt"/>
</dbReference>
<dbReference type="STRING" id="5364.A0A5C3NBC6"/>
<evidence type="ECO:0000256" key="1">
    <source>
        <dbReference type="ARBA" id="ARBA00022614"/>
    </source>
</evidence>
<organism evidence="5 6">
    <name type="scientific">Heliocybe sulcata</name>
    <dbReference type="NCBI Taxonomy" id="5364"/>
    <lineage>
        <taxon>Eukaryota</taxon>
        <taxon>Fungi</taxon>
        <taxon>Dikarya</taxon>
        <taxon>Basidiomycota</taxon>
        <taxon>Agaricomycotina</taxon>
        <taxon>Agaricomycetes</taxon>
        <taxon>Gloeophyllales</taxon>
        <taxon>Gloeophyllaceae</taxon>
        <taxon>Heliocybe</taxon>
    </lineage>
</organism>
<dbReference type="InterPro" id="IPR036859">
    <property type="entry name" value="CAP-Gly_dom_sf"/>
</dbReference>
<gene>
    <name evidence="5" type="ORF">OE88DRAFT_1653070</name>
</gene>
<sequence>MSASLPAVGTRLSLNASLGTVRYVGPVDGTQGVWLGVEWDDPARGKHDGKRYFTCILPHATPASFIRPTAKGLSYGRSFLAALAEKYIDASASHAKEVLTLGSSQGLIQVEAVGLDRVRSKLSDLSRLREVSLDGEGIAWADPAPTILETCPNIQGLDLSLSLLPSWPALASLTSQLPFLARLALNSSRLSLDPVSPPPSSHSPPGPAPPLDKAFPTLTELQLNATLTSWPTLLALLPSLPRLHSLELGYNHIPSLPSPPTTAPHPSLHLLNLDTNDLTALPVELGVIFPRLDRLVLAANKIASIQKREKAQGGLEGIRHLSLSNNPINDWPSIDNLTTWFPALEGLAIREIPLLDNPETGAYTRQFAIAKIPTLTSLDGAPITPKDRLDAELFYLSYLSQHVPPAARTAWGRWDELVEKHGAPSAPTHKPTAASHETLSSKLIQIILHLPPSSPSSPPTPTPLRILPTMPLRTFRLRILKLIPPPKPPADQLRLYVRDAELDVASDGGKEVGWWLEEGAEVVVKIDG</sequence>
<name>A0A5C3NBC6_9AGAM</name>
<dbReference type="SUPFAM" id="SSF52047">
    <property type="entry name" value="RNI-like"/>
    <property type="match status" value="1"/>
</dbReference>
<dbReference type="PROSITE" id="PS51450">
    <property type="entry name" value="LRR"/>
    <property type="match status" value="1"/>
</dbReference>
<dbReference type="PANTHER" id="PTHR18849">
    <property type="entry name" value="LEUCINE RICH REPEAT PROTEIN"/>
    <property type="match status" value="1"/>
</dbReference>
<accession>A0A5C3NBC6</accession>
<protein>
    <submittedName>
        <fullName evidence="5">Outer arm dynein light chain 1</fullName>
    </submittedName>
</protein>
<evidence type="ECO:0000259" key="4">
    <source>
        <dbReference type="PROSITE" id="PS50245"/>
    </source>
</evidence>
<evidence type="ECO:0000313" key="5">
    <source>
        <dbReference type="EMBL" id="TFK54653.1"/>
    </source>
</evidence>
<keyword evidence="6" id="KW-1185">Reference proteome</keyword>
<dbReference type="SUPFAM" id="SSF74924">
    <property type="entry name" value="Cap-Gly domain"/>
    <property type="match status" value="1"/>
</dbReference>
<dbReference type="Gene3D" id="2.30.30.190">
    <property type="entry name" value="CAP Gly-rich-like domain"/>
    <property type="match status" value="1"/>
</dbReference>
<proteinExistence type="predicted"/>
<feature type="compositionally biased region" description="Pro residues" evidence="3">
    <location>
        <begin position="195"/>
        <end position="210"/>
    </location>
</feature>
<dbReference type="Proteomes" id="UP000305948">
    <property type="component" value="Unassembled WGS sequence"/>
</dbReference>
<dbReference type="InterPro" id="IPR000938">
    <property type="entry name" value="CAP-Gly_domain"/>
</dbReference>
<feature type="domain" description="CAP-Gly" evidence="4">
    <location>
        <begin position="25"/>
        <end position="67"/>
    </location>
</feature>
<dbReference type="InterPro" id="IPR032675">
    <property type="entry name" value="LRR_dom_sf"/>
</dbReference>